<accession>A0A915KQ26</accession>
<dbReference type="Proteomes" id="UP000887565">
    <property type="component" value="Unplaced"/>
</dbReference>
<keyword evidence="1" id="KW-1185">Reference proteome</keyword>
<proteinExistence type="predicted"/>
<dbReference type="WBParaSite" id="nRc.2.0.1.t40569-RA">
    <property type="protein sequence ID" value="nRc.2.0.1.t40569-RA"/>
    <property type="gene ID" value="nRc.2.0.1.g40569"/>
</dbReference>
<dbReference type="AlphaFoldDB" id="A0A915KQ26"/>
<sequence>MGKLWPQAGLPAQYAQEFCFNLKSSSETKHFQKYLKSFFENLSKTQARIIISHFDAFHFFFIDSI</sequence>
<evidence type="ECO:0000313" key="2">
    <source>
        <dbReference type="WBParaSite" id="nRc.2.0.1.t40569-RA"/>
    </source>
</evidence>
<reference evidence="2" key="1">
    <citation type="submission" date="2022-11" db="UniProtKB">
        <authorList>
            <consortium name="WormBaseParasite"/>
        </authorList>
    </citation>
    <scope>IDENTIFICATION</scope>
</reference>
<protein>
    <submittedName>
        <fullName evidence="2">Uncharacterized protein</fullName>
    </submittedName>
</protein>
<evidence type="ECO:0000313" key="1">
    <source>
        <dbReference type="Proteomes" id="UP000887565"/>
    </source>
</evidence>
<name>A0A915KQ26_ROMCU</name>
<organism evidence="1 2">
    <name type="scientific">Romanomermis culicivorax</name>
    <name type="common">Nematode worm</name>
    <dbReference type="NCBI Taxonomy" id="13658"/>
    <lineage>
        <taxon>Eukaryota</taxon>
        <taxon>Metazoa</taxon>
        <taxon>Ecdysozoa</taxon>
        <taxon>Nematoda</taxon>
        <taxon>Enoplea</taxon>
        <taxon>Dorylaimia</taxon>
        <taxon>Mermithida</taxon>
        <taxon>Mermithoidea</taxon>
        <taxon>Mermithidae</taxon>
        <taxon>Romanomermis</taxon>
    </lineage>
</organism>